<evidence type="ECO:0000259" key="14">
    <source>
        <dbReference type="PROSITE" id="PS50041"/>
    </source>
</evidence>
<evidence type="ECO:0000256" key="3">
    <source>
        <dbReference type="ARBA" id="ARBA00022723"/>
    </source>
</evidence>
<keyword evidence="7" id="KW-0482">Metalloprotease</keyword>
<dbReference type="Gene3D" id="2.10.70.10">
    <property type="entry name" value="Complement Module, domain 1"/>
    <property type="match status" value="2"/>
</dbReference>
<feature type="domain" description="Kringle" evidence="15">
    <location>
        <begin position="686"/>
        <end position="764"/>
    </location>
</feature>
<feature type="signal peptide" evidence="12">
    <location>
        <begin position="1"/>
        <end position="25"/>
    </location>
</feature>
<dbReference type="Pfam" id="PF01400">
    <property type="entry name" value="Astacin"/>
    <property type="match status" value="1"/>
</dbReference>
<feature type="compositionally biased region" description="Basic and acidic residues" evidence="11">
    <location>
        <begin position="75"/>
        <end position="87"/>
    </location>
</feature>
<feature type="region of interest" description="Disordered" evidence="11">
    <location>
        <begin position="75"/>
        <end position="100"/>
    </location>
</feature>
<dbReference type="SUPFAM" id="SSF55486">
    <property type="entry name" value="Metalloproteases ('zincins'), catalytic domain"/>
    <property type="match status" value="1"/>
</dbReference>
<dbReference type="CDD" id="cd00037">
    <property type="entry name" value="CLECT"/>
    <property type="match status" value="1"/>
</dbReference>
<dbReference type="SMART" id="SM00034">
    <property type="entry name" value="CLECT"/>
    <property type="match status" value="1"/>
</dbReference>
<dbReference type="Gene3D" id="2.40.20.10">
    <property type="entry name" value="Plasminogen Kringle 4"/>
    <property type="match status" value="1"/>
</dbReference>
<feature type="domain" description="CUB" evidence="13">
    <location>
        <begin position="561"/>
        <end position="675"/>
    </location>
</feature>
<dbReference type="InterPro" id="IPR000001">
    <property type="entry name" value="Kringle"/>
</dbReference>
<keyword evidence="6" id="KW-0862">Zinc</keyword>
<evidence type="ECO:0000256" key="6">
    <source>
        <dbReference type="ARBA" id="ARBA00022833"/>
    </source>
</evidence>
<feature type="region of interest" description="Disordered" evidence="11">
    <location>
        <begin position="359"/>
        <end position="383"/>
    </location>
</feature>
<dbReference type="PANTHER" id="PTHR19324">
    <property type="entry name" value="PERFORIN-LIKE PROTEIN 1"/>
    <property type="match status" value="1"/>
</dbReference>
<dbReference type="PROSITE" id="PS50923">
    <property type="entry name" value="SUSHI"/>
    <property type="match status" value="2"/>
</dbReference>
<dbReference type="InterPro" id="IPR013806">
    <property type="entry name" value="Kringle-like"/>
</dbReference>
<keyword evidence="3" id="KW-0479">Metal-binding</keyword>
<dbReference type="CDD" id="cd00033">
    <property type="entry name" value="CCP"/>
    <property type="match status" value="2"/>
</dbReference>
<evidence type="ECO:0000313" key="18">
    <source>
        <dbReference type="Proteomes" id="UP001164746"/>
    </source>
</evidence>
<keyword evidence="8 9" id="KW-1015">Disulfide bond</keyword>
<sequence>MVLLEGLRVLLCVSVCLVLTTLTYGKKKGSDNDAIVTPEIIHTEHGEPTHNGQVKGFAKHAQTYIKDERRIKYNEKSPDIKKKEPKERKSKFKKAPKLPKGHRSKRTAINEYMDIWNKCIIPYTIESSVTDVQGIENILAMIHSISGFRFVDYTGDNSAYDLPHGSYMTFRYSDGYSAGYGRNPSHDQHYVSLGGSDFLAGLHEIFHALGLQHEHQYVSHLGWEWNYLDHAVDSNKHGFTLRFGSQALDTSEADPSVFDPFSLMHYYPSIFNKDYRQTIQMNDEFSEYLMRQSGVVYPLHDLQVRHGCFAEFASCSSLPTCHNGGVVSVIEGACACLCPEGLDPADNCNSEFTVTSTSMPSGPYSLPKSSETDCPTSAPSTGQTVQTQYTAVGRLNWRDSPGYEWNDLKIDTCTNTQTSGSGNWPPGSYCIRRYGGVCPNGFVEGNVTLTGKSTEASTGTVPDGRHGLITDYIFCCRRDGVEHREITGFSSQEAFILYPIGWSCQAIANMHAELYAWVWQNDPSVAIPKSGFTPKIYHYSASSLSMYYCVYLPLNKDSAVCGEQRALAASDVVTFTSPNFPADFPTATICYWRFTSPSGTTIQLDFTEFDIIPQSESECSSYVEVNNWYEQYPGYRMCGSKMEKTWTSQKNFMMVKFVGAYDATSKGFNATVRVIEDSDMCFTPSGPKQQYAGTVNYGTTMDPCLPWDEVVNCPFNVFDERTATEDLTGHNNCRQVGPARTHWCYKDKEVCRKQVCDVCQLGNCWDLFDDCATLIAADSSYCSTNLNGEAARGCRLSCGLCQSTRLSASTVTCTTPSDVQGIAPSVIKSTYNVGEKVTYTCYLNGIVQTRTCTSEGTWTSLTEVCDACPAGWTVYNRQCYMYIPGLMNITHARNQCSNLLPGANVNLVRIDSSADETFFNRLINYQEGDEAEFFLGMSNPSGDNNWVWDDGLAASYTNWCSGFPWSGHDCAYYYWDGTWVTEYCDSAERAVICQLNIPDVDSACSCVDTRDDCIQTIEKHPDMCTTQKGSYAWQNCRLACGVEVCKDTANVCTDDASLGSTGSRVVGGATIAHGEYLGYQCSSGYTLTSGSLKRACLRDGTLTGTAPTCLAINTLSSYAVNTDIVMRDRESGGYNNRIVIADNDYMKTPTAGKITSVTFYSTSPGQVAFVILRNSGSTFEVVGKIETQAEEERITRYNVPVADQVTVQQNDYIGIYRSDNQILSSHCSDQPEHSNWKASDGYTAYVAQAIVNTFDKMNLSFITKLPSKLLHGSIAIVLLQCTRMYMNRINYVALHYLVFDSFINV</sequence>
<dbReference type="SUPFAM" id="SSF57535">
    <property type="entry name" value="Complement control module/SCR domain"/>
    <property type="match status" value="2"/>
</dbReference>
<feature type="domain" description="Sushi" evidence="16">
    <location>
        <begin position="1050"/>
        <end position="1111"/>
    </location>
</feature>
<dbReference type="Gene3D" id="2.60.120.290">
    <property type="entry name" value="Spermadhesin, CUB domain"/>
    <property type="match status" value="1"/>
</dbReference>
<dbReference type="Pfam" id="PF16977">
    <property type="entry name" value="ApeC"/>
    <property type="match status" value="1"/>
</dbReference>
<evidence type="ECO:0000256" key="1">
    <source>
        <dbReference type="ARBA" id="ARBA00022572"/>
    </source>
</evidence>
<dbReference type="Gene3D" id="3.10.100.10">
    <property type="entry name" value="Mannose-Binding Protein A, subunit A"/>
    <property type="match status" value="1"/>
</dbReference>
<keyword evidence="1 9" id="KW-0420">Kringle</keyword>
<dbReference type="SMART" id="SM00042">
    <property type="entry name" value="CUB"/>
    <property type="match status" value="1"/>
</dbReference>
<dbReference type="InterPro" id="IPR001506">
    <property type="entry name" value="Peptidase_M12A"/>
</dbReference>
<protein>
    <submittedName>
        <fullName evidence="17">FCER2-like protein</fullName>
    </submittedName>
</protein>
<dbReference type="InterPro" id="IPR016186">
    <property type="entry name" value="C-type_lectin-like/link_sf"/>
</dbReference>
<dbReference type="InterPro" id="IPR000436">
    <property type="entry name" value="Sushi_SCR_CCP_dom"/>
</dbReference>
<evidence type="ECO:0000259" key="15">
    <source>
        <dbReference type="PROSITE" id="PS50070"/>
    </source>
</evidence>
<keyword evidence="4 12" id="KW-0732">Signal</keyword>
<feature type="domain" description="Sushi" evidence="16">
    <location>
        <begin position="811"/>
        <end position="867"/>
    </location>
</feature>
<dbReference type="PANTHER" id="PTHR19324:SF33">
    <property type="entry name" value="MUCIN-5AC"/>
    <property type="match status" value="1"/>
</dbReference>
<evidence type="ECO:0000259" key="16">
    <source>
        <dbReference type="PROSITE" id="PS50923"/>
    </source>
</evidence>
<dbReference type="InterPro" id="IPR001304">
    <property type="entry name" value="C-type_lectin-like"/>
</dbReference>
<evidence type="ECO:0000256" key="9">
    <source>
        <dbReference type="PROSITE-ProRule" id="PRU00121"/>
    </source>
</evidence>
<dbReference type="SUPFAM" id="SSF57440">
    <property type="entry name" value="Kringle-like"/>
    <property type="match status" value="1"/>
</dbReference>
<feature type="domain" description="C-type lectin" evidence="14">
    <location>
        <begin position="875"/>
        <end position="991"/>
    </location>
</feature>
<keyword evidence="18" id="KW-1185">Reference proteome</keyword>
<feature type="disulfide bond" evidence="9">
    <location>
        <begin position="733"/>
        <end position="756"/>
    </location>
</feature>
<evidence type="ECO:0000259" key="13">
    <source>
        <dbReference type="PROSITE" id="PS01180"/>
    </source>
</evidence>
<dbReference type="EMBL" id="CP111012">
    <property type="protein sequence ID" value="WAQ94939.1"/>
    <property type="molecule type" value="Genomic_DNA"/>
</dbReference>
<dbReference type="Gene3D" id="3.40.390.10">
    <property type="entry name" value="Collagenase (Catalytic Domain)"/>
    <property type="match status" value="1"/>
</dbReference>
<dbReference type="InterPro" id="IPR006026">
    <property type="entry name" value="Peptidase_Metallo"/>
</dbReference>
<dbReference type="InterPro" id="IPR000859">
    <property type="entry name" value="CUB_dom"/>
</dbReference>
<evidence type="ECO:0000256" key="8">
    <source>
        <dbReference type="ARBA" id="ARBA00023157"/>
    </source>
</evidence>
<keyword evidence="2" id="KW-0645">Protease</keyword>
<dbReference type="PROSITE" id="PS50041">
    <property type="entry name" value="C_TYPE_LECTIN_2"/>
    <property type="match status" value="1"/>
</dbReference>
<evidence type="ECO:0000256" key="5">
    <source>
        <dbReference type="ARBA" id="ARBA00022801"/>
    </source>
</evidence>
<evidence type="ECO:0000256" key="10">
    <source>
        <dbReference type="PROSITE-ProRule" id="PRU00302"/>
    </source>
</evidence>
<dbReference type="Pfam" id="PF00084">
    <property type="entry name" value="Sushi"/>
    <property type="match status" value="2"/>
</dbReference>
<name>A0ABY7DET8_MYAAR</name>
<evidence type="ECO:0000256" key="11">
    <source>
        <dbReference type="SAM" id="MobiDB-lite"/>
    </source>
</evidence>
<dbReference type="CDD" id="cd00041">
    <property type="entry name" value="CUB"/>
    <property type="match status" value="1"/>
</dbReference>
<dbReference type="PROSITE" id="PS50070">
    <property type="entry name" value="KRINGLE_2"/>
    <property type="match status" value="1"/>
</dbReference>
<feature type="compositionally biased region" description="Polar residues" evidence="11">
    <location>
        <begin position="367"/>
        <end position="383"/>
    </location>
</feature>
<gene>
    <name evidence="17" type="ORF">MAR_007410</name>
</gene>
<comment type="caution">
    <text evidence="9">Lacks conserved residue(s) required for the propagation of feature annotation.</text>
</comment>
<dbReference type="Pfam" id="PF00431">
    <property type="entry name" value="CUB"/>
    <property type="match status" value="1"/>
</dbReference>
<dbReference type="InterPro" id="IPR038178">
    <property type="entry name" value="Kringle_sf"/>
</dbReference>
<reference evidence="17" key="1">
    <citation type="submission" date="2022-11" db="EMBL/GenBank/DDBJ databases">
        <title>Centuries of genome instability and evolution in soft-shell clam transmissible cancer (bioRxiv).</title>
        <authorList>
            <person name="Hart S.F.M."/>
            <person name="Yonemitsu M.A."/>
            <person name="Giersch R.M."/>
            <person name="Beal B.F."/>
            <person name="Arriagada G."/>
            <person name="Davis B.W."/>
            <person name="Ostrander E.A."/>
            <person name="Goff S.P."/>
            <person name="Metzger M.J."/>
        </authorList>
    </citation>
    <scope>NUCLEOTIDE SEQUENCE</scope>
    <source>
        <strain evidence="17">MELC-2E11</strain>
        <tissue evidence="17">Siphon/mantle</tissue>
    </source>
</reference>
<dbReference type="InterPro" id="IPR035976">
    <property type="entry name" value="Sushi/SCR/CCP_sf"/>
</dbReference>
<evidence type="ECO:0000256" key="2">
    <source>
        <dbReference type="ARBA" id="ARBA00022670"/>
    </source>
</evidence>
<dbReference type="PROSITE" id="PS01180">
    <property type="entry name" value="CUB"/>
    <property type="match status" value="1"/>
</dbReference>
<evidence type="ECO:0000256" key="12">
    <source>
        <dbReference type="SAM" id="SignalP"/>
    </source>
</evidence>
<feature type="chain" id="PRO_5046722600" evidence="12">
    <location>
        <begin position="26"/>
        <end position="1305"/>
    </location>
</feature>
<evidence type="ECO:0000256" key="7">
    <source>
        <dbReference type="ARBA" id="ARBA00023049"/>
    </source>
</evidence>
<evidence type="ECO:0000256" key="4">
    <source>
        <dbReference type="ARBA" id="ARBA00022729"/>
    </source>
</evidence>
<keyword evidence="5" id="KW-0378">Hydrolase</keyword>
<evidence type="ECO:0000313" key="17">
    <source>
        <dbReference type="EMBL" id="WAQ94939.1"/>
    </source>
</evidence>
<dbReference type="InterPro" id="IPR024079">
    <property type="entry name" value="MetalloPept_cat_dom_sf"/>
</dbReference>
<dbReference type="SUPFAM" id="SSF49854">
    <property type="entry name" value="Spermadhesin, CUB domain"/>
    <property type="match status" value="1"/>
</dbReference>
<dbReference type="Proteomes" id="UP001164746">
    <property type="component" value="Chromosome 1"/>
</dbReference>
<organism evidence="17 18">
    <name type="scientific">Mya arenaria</name>
    <name type="common">Soft-shell clam</name>
    <dbReference type="NCBI Taxonomy" id="6604"/>
    <lineage>
        <taxon>Eukaryota</taxon>
        <taxon>Metazoa</taxon>
        <taxon>Spiralia</taxon>
        <taxon>Lophotrochozoa</taxon>
        <taxon>Mollusca</taxon>
        <taxon>Bivalvia</taxon>
        <taxon>Autobranchia</taxon>
        <taxon>Heteroconchia</taxon>
        <taxon>Euheterodonta</taxon>
        <taxon>Imparidentia</taxon>
        <taxon>Neoheterodontei</taxon>
        <taxon>Myida</taxon>
        <taxon>Myoidea</taxon>
        <taxon>Myidae</taxon>
        <taxon>Mya</taxon>
    </lineage>
</organism>
<feature type="compositionally biased region" description="Basic residues" evidence="11">
    <location>
        <begin position="88"/>
        <end position="100"/>
    </location>
</feature>
<dbReference type="SMART" id="SM00032">
    <property type="entry name" value="CCP"/>
    <property type="match status" value="2"/>
</dbReference>
<dbReference type="InterPro" id="IPR016187">
    <property type="entry name" value="CTDL_fold"/>
</dbReference>
<accession>A0ABY7DET8</accession>
<dbReference type="SMART" id="SM00235">
    <property type="entry name" value="ZnMc"/>
    <property type="match status" value="1"/>
</dbReference>
<dbReference type="InterPro" id="IPR035914">
    <property type="entry name" value="Sperma_CUB_dom_sf"/>
</dbReference>
<keyword evidence="10" id="KW-0768">Sushi</keyword>
<dbReference type="InterPro" id="IPR031569">
    <property type="entry name" value="ApeC"/>
</dbReference>
<dbReference type="SUPFAM" id="SSF56436">
    <property type="entry name" value="C-type lectin-like"/>
    <property type="match status" value="1"/>
</dbReference>
<proteinExistence type="predicted"/>